<keyword evidence="2" id="KW-1185">Reference proteome</keyword>
<dbReference type="SUPFAM" id="SSF56672">
    <property type="entry name" value="DNA/RNA polymerases"/>
    <property type="match status" value="1"/>
</dbReference>
<gene>
    <name evidence="1" type="ORF">AMTR_s00003p00173380</name>
</gene>
<evidence type="ECO:0000313" key="1">
    <source>
        <dbReference type="EMBL" id="ERN03226.1"/>
    </source>
</evidence>
<dbReference type="HOGENOM" id="CLU_1442877_0_0_1"/>
<dbReference type="EMBL" id="KI394358">
    <property type="protein sequence ID" value="ERN03226.1"/>
    <property type="molecule type" value="Genomic_DNA"/>
</dbReference>
<dbReference type="Proteomes" id="UP000017836">
    <property type="component" value="Unassembled WGS sequence"/>
</dbReference>
<proteinExistence type="predicted"/>
<sequence>MLLRSKRSHIPRALDRGWPDYDGQAEGECNRRVASPHQSDRAYLGLVNYYRRFITGYSRKAAPLTVEESLGIGRTSEGHPVAYEGRKLNETERCGPRERDDNSGALPEDMEALLRSSELPFAKYKGPSLRGEGLEKDPFLVARLVQQAKSRATSRFWIKDGLLITRGIASTCPRLETSLKEGDIKRVP</sequence>
<accession>W1P6M4</accession>
<dbReference type="InterPro" id="IPR043128">
    <property type="entry name" value="Rev_trsase/Diguanyl_cyclase"/>
</dbReference>
<dbReference type="Gramene" id="ERN03226">
    <property type="protein sequence ID" value="ERN03226"/>
    <property type="gene ID" value="AMTR_s00003p00173380"/>
</dbReference>
<protein>
    <submittedName>
        <fullName evidence="1">Uncharacterized protein</fullName>
    </submittedName>
</protein>
<dbReference type="InterPro" id="IPR043502">
    <property type="entry name" value="DNA/RNA_pol_sf"/>
</dbReference>
<dbReference type="AlphaFoldDB" id="W1P6M4"/>
<organism evidence="1 2">
    <name type="scientific">Amborella trichopoda</name>
    <dbReference type="NCBI Taxonomy" id="13333"/>
    <lineage>
        <taxon>Eukaryota</taxon>
        <taxon>Viridiplantae</taxon>
        <taxon>Streptophyta</taxon>
        <taxon>Embryophyta</taxon>
        <taxon>Tracheophyta</taxon>
        <taxon>Spermatophyta</taxon>
        <taxon>Magnoliopsida</taxon>
        <taxon>Amborellales</taxon>
        <taxon>Amborellaceae</taxon>
        <taxon>Amborella</taxon>
    </lineage>
</organism>
<reference evidence="2" key="1">
    <citation type="journal article" date="2013" name="Science">
        <title>The Amborella genome and the evolution of flowering plants.</title>
        <authorList>
            <consortium name="Amborella Genome Project"/>
        </authorList>
    </citation>
    <scope>NUCLEOTIDE SEQUENCE [LARGE SCALE GENOMIC DNA]</scope>
</reference>
<name>W1P6M4_AMBTC</name>
<dbReference type="Gene3D" id="3.30.70.270">
    <property type="match status" value="1"/>
</dbReference>
<evidence type="ECO:0000313" key="2">
    <source>
        <dbReference type="Proteomes" id="UP000017836"/>
    </source>
</evidence>